<feature type="compositionally biased region" description="Polar residues" evidence="1">
    <location>
        <begin position="658"/>
        <end position="691"/>
    </location>
</feature>
<feature type="compositionally biased region" description="Basic and acidic residues" evidence="1">
    <location>
        <begin position="303"/>
        <end position="312"/>
    </location>
</feature>
<feature type="compositionally biased region" description="Polar residues" evidence="1">
    <location>
        <begin position="633"/>
        <end position="650"/>
    </location>
</feature>
<feature type="compositionally biased region" description="Basic and acidic residues" evidence="1">
    <location>
        <begin position="550"/>
        <end position="559"/>
    </location>
</feature>
<feature type="region of interest" description="Disordered" evidence="1">
    <location>
        <begin position="731"/>
        <end position="1146"/>
    </location>
</feature>
<protein>
    <submittedName>
        <fullName evidence="2">Uncharacterized protein</fullName>
    </submittedName>
</protein>
<reference evidence="2 3" key="1">
    <citation type="submission" date="2024-08" db="EMBL/GenBank/DDBJ databases">
        <authorList>
            <person name="Cucini C."/>
            <person name="Frati F."/>
        </authorList>
    </citation>
    <scope>NUCLEOTIDE SEQUENCE [LARGE SCALE GENOMIC DNA]</scope>
</reference>
<feature type="compositionally biased region" description="Basic and acidic residues" evidence="1">
    <location>
        <begin position="568"/>
        <end position="578"/>
    </location>
</feature>
<feature type="compositionally biased region" description="Basic and acidic residues" evidence="1">
    <location>
        <begin position="367"/>
        <end position="380"/>
    </location>
</feature>
<feature type="compositionally biased region" description="Polar residues" evidence="1">
    <location>
        <begin position="229"/>
        <end position="245"/>
    </location>
</feature>
<feature type="region of interest" description="Disordered" evidence="1">
    <location>
        <begin position="615"/>
        <end position="718"/>
    </location>
</feature>
<feature type="compositionally biased region" description="Polar residues" evidence="1">
    <location>
        <begin position="313"/>
        <end position="335"/>
    </location>
</feature>
<feature type="compositionally biased region" description="Polar residues" evidence="1">
    <location>
        <begin position="739"/>
        <end position="749"/>
    </location>
</feature>
<feature type="region of interest" description="Disordered" evidence="1">
    <location>
        <begin position="493"/>
        <end position="595"/>
    </location>
</feature>
<evidence type="ECO:0000313" key="2">
    <source>
        <dbReference type="EMBL" id="CAL8100922.1"/>
    </source>
</evidence>
<gene>
    <name evidence="2" type="ORF">ODALV1_LOCUS10674</name>
</gene>
<accession>A0ABP1QJF8</accession>
<feature type="compositionally biased region" description="Polar residues" evidence="1">
    <location>
        <begin position="700"/>
        <end position="717"/>
    </location>
</feature>
<keyword evidence="3" id="KW-1185">Reference proteome</keyword>
<feature type="compositionally biased region" description="Polar residues" evidence="1">
    <location>
        <begin position="196"/>
        <end position="206"/>
    </location>
</feature>
<feature type="compositionally biased region" description="Acidic residues" evidence="1">
    <location>
        <begin position="106"/>
        <end position="115"/>
    </location>
</feature>
<feature type="compositionally biased region" description="Polar residues" evidence="1">
    <location>
        <begin position="986"/>
        <end position="1000"/>
    </location>
</feature>
<dbReference type="EMBL" id="CAXLJM020000033">
    <property type="protein sequence ID" value="CAL8100922.1"/>
    <property type="molecule type" value="Genomic_DNA"/>
</dbReference>
<feature type="compositionally biased region" description="Basic and acidic residues" evidence="1">
    <location>
        <begin position="763"/>
        <end position="772"/>
    </location>
</feature>
<dbReference type="Proteomes" id="UP001642540">
    <property type="component" value="Unassembled WGS sequence"/>
</dbReference>
<feature type="compositionally biased region" description="Basic and acidic residues" evidence="1">
    <location>
        <begin position="1001"/>
        <end position="1035"/>
    </location>
</feature>
<feature type="compositionally biased region" description="Polar residues" evidence="1">
    <location>
        <begin position="382"/>
        <end position="397"/>
    </location>
</feature>
<feature type="compositionally biased region" description="Low complexity" evidence="1">
    <location>
        <begin position="1131"/>
        <end position="1146"/>
    </location>
</feature>
<feature type="compositionally biased region" description="Polar residues" evidence="1">
    <location>
        <begin position="921"/>
        <end position="956"/>
    </location>
</feature>
<feature type="compositionally biased region" description="Polar residues" evidence="1">
    <location>
        <begin position="493"/>
        <end position="515"/>
    </location>
</feature>
<feature type="compositionally biased region" description="Polar residues" evidence="1">
    <location>
        <begin position="1040"/>
        <end position="1054"/>
    </location>
</feature>
<feature type="region of interest" description="Disordered" evidence="1">
    <location>
        <begin position="1"/>
        <end position="263"/>
    </location>
</feature>
<feature type="compositionally biased region" description="Basic residues" evidence="1">
    <location>
        <begin position="51"/>
        <end position="65"/>
    </location>
</feature>
<feature type="region of interest" description="Disordered" evidence="1">
    <location>
        <begin position="279"/>
        <end position="335"/>
    </location>
</feature>
<feature type="compositionally biased region" description="Polar residues" evidence="1">
    <location>
        <begin position="528"/>
        <end position="549"/>
    </location>
</feature>
<feature type="compositionally biased region" description="Low complexity" evidence="1">
    <location>
        <begin position="1111"/>
        <end position="1123"/>
    </location>
</feature>
<comment type="caution">
    <text evidence="2">The sequence shown here is derived from an EMBL/GenBank/DDBJ whole genome shotgun (WGS) entry which is preliminary data.</text>
</comment>
<feature type="compositionally biased region" description="Polar residues" evidence="1">
    <location>
        <begin position="452"/>
        <end position="477"/>
    </location>
</feature>
<feature type="compositionally biased region" description="Polar residues" evidence="1">
    <location>
        <begin position="844"/>
        <end position="865"/>
    </location>
</feature>
<evidence type="ECO:0000256" key="1">
    <source>
        <dbReference type="SAM" id="MobiDB-lite"/>
    </source>
</evidence>
<feature type="compositionally biased region" description="Basic residues" evidence="1">
    <location>
        <begin position="1"/>
        <end position="11"/>
    </location>
</feature>
<organism evidence="2 3">
    <name type="scientific">Orchesella dallaii</name>
    <dbReference type="NCBI Taxonomy" id="48710"/>
    <lineage>
        <taxon>Eukaryota</taxon>
        <taxon>Metazoa</taxon>
        <taxon>Ecdysozoa</taxon>
        <taxon>Arthropoda</taxon>
        <taxon>Hexapoda</taxon>
        <taxon>Collembola</taxon>
        <taxon>Entomobryomorpha</taxon>
        <taxon>Entomobryoidea</taxon>
        <taxon>Orchesellidae</taxon>
        <taxon>Orchesellinae</taxon>
        <taxon>Orchesella</taxon>
    </lineage>
</organism>
<sequence>MGKNDQKKRKAPTSPSSSESSLMSIPPTSDQSSIADEVQLNRKAVENVNHYRNHMKQVTASRKRIQQPSTSKAGRSPSKTRESNRQKNGATSKSKAGKAQVVSTPDDSDRDDINDSSELNALDNLTKQELAAKYRKKYGKKVDVSAEVPRLKPKERDDDWKSKEFKMNRRDVMEKVRLEPELMRRPQPTKRPAPSTVPSEPDSNQSKKQKAPEPQNDSIIPLPDISDVLNESNSQDLEGPISSTPHPHRSNRNAASVPFSPVQNLNTNELQKYLIVTQKAKSGVSRRHRTLDDSSDGSVFAESQEKQADKSASHSILTASELSTHSNRKNATSGNDIDIQIPEELSLSAAVVNVPQPLTPSKRKEKAARSTREESHERPQEPSVSASSVNIPQPSTPSKRKANVTRTIRENSSERQQQIPSVSAPDVNVSQISSPSKRMRNEARNIHEQSPGKLTNVSPEKNSNSSTRRSKLSQPNRMDSIERHQEISAVIRSTENSSLSTASKHGSATINPNVTKSPKKSAASSSAINLAQNSVISTRRSSRTQSNAEKSPERQREKSVAGSSDVNKPTDLDLSKRDARSKHVNVVKSPEKQPDKSFISKSIAIILQPLTPSQTRANVTRKIPENSPERHQQIPSERTSDVNIPQSSTPSKRKRNETNAIRESPETQTSMAVLNSGPSTRRSKQSQPISKDSQERHSEPSSTRSAVNPVPNSTASKQGPIAINAIAAKSPQKALGGTSAVNPSLNSVISTRRSKRTQSTTEKSPERQHEKSVAGSSGVNKPSDAAFSKRGTRSKPVNAEKSPERQPEKSAVAVTKSTGVEPQPTIPSKTRANVARTVRENSSERQQQIPSVGTSGVNTPEISTPSKRKTNETHATRESPVTQADASFMAALNLGHSTRRSKPLQPNRKNPQEKLPEASTAVRSVATSFPNSTVPKQKSTTMNANAPKSPQKSSRVSAVHARKNLAVSPRRSKRVRSKAEKPSARQAETSQERQAVTSPERQAEASPEKQTEASPERQAEASPERQAEKSPERPAVKSPVRTSNVNKPSKSALSKQGLRSKHANAEKSPQRQPEVSSMDTRVNASQNYDRLKRRSKPTQQNTKESQETLENASQNSAASSRRSNMGDSGKGKLSSQASASSLSQSQSIRVKRQSIFETARNNKAKKLKTAPKQNVVRYVGNDIFGNYHMVKIEDFKIILERAQPNHKLNEEQTKNLCLRLNHWLEDLFVDLCENTEQPYGFITFQQMKEAAMNQALLPDNVSDEDLMLHMKRIFPRADWKRSESILFPSRYTQRKDTDDYYFRD</sequence>
<feature type="compositionally biased region" description="Polar residues" evidence="1">
    <location>
        <begin position="815"/>
        <end position="831"/>
    </location>
</feature>
<feature type="region of interest" description="Disordered" evidence="1">
    <location>
        <begin position="352"/>
        <end position="480"/>
    </location>
</feature>
<feature type="compositionally biased region" description="Basic and acidic residues" evidence="1">
    <location>
        <begin position="140"/>
        <end position="184"/>
    </location>
</feature>
<feature type="compositionally biased region" description="Low complexity" evidence="1">
    <location>
        <begin position="12"/>
        <end position="29"/>
    </location>
</feature>
<evidence type="ECO:0000313" key="3">
    <source>
        <dbReference type="Proteomes" id="UP001642540"/>
    </source>
</evidence>
<name>A0ABP1QJF8_9HEXA</name>
<feature type="compositionally biased region" description="Polar residues" evidence="1">
    <location>
        <begin position="1070"/>
        <end position="1088"/>
    </location>
</feature>
<proteinExistence type="predicted"/>
<feature type="compositionally biased region" description="Basic and acidic residues" evidence="1">
    <location>
        <begin position="622"/>
        <end position="632"/>
    </location>
</feature>